<comment type="caution">
    <text evidence="2">The sequence shown here is derived from an EMBL/GenBank/DDBJ whole genome shotgun (WGS) entry which is preliminary data.</text>
</comment>
<dbReference type="AlphaFoldDB" id="A0A7J6Q3T5"/>
<dbReference type="EMBL" id="JABANO010035765">
    <property type="protein sequence ID" value="KAF4702947.1"/>
    <property type="molecule type" value="Genomic_DNA"/>
</dbReference>
<evidence type="ECO:0000256" key="1">
    <source>
        <dbReference type="SAM" id="MobiDB-lite"/>
    </source>
</evidence>
<gene>
    <name evidence="3" type="ORF">FOZ62_004360</name>
    <name evidence="2" type="ORF">FOZ63_004736</name>
</gene>
<reference evidence="4 5" key="1">
    <citation type="submission" date="2020-04" db="EMBL/GenBank/DDBJ databases">
        <title>Perkinsus olseni comparative genomics.</title>
        <authorList>
            <person name="Bogema D.R."/>
        </authorList>
    </citation>
    <scope>NUCLEOTIDE SEQUENCE [LARGE SCALE GENOMIC DNA]</scope>
    <source>
        <strain evidence="3">ATCC PRA-205</strain>
        <strain evidence="2 4">ATCC PRA-207</strain>
    </source>
</reference>
<evidence type="ECO:0000313" key="2">
    <source>
        <dbReference type="EMBL" id="KAF4702947.1"/>
    </source>
</evidence>
<name>A0A7J6Q3T5_PEROL</name>
<evidence type="ECO:0000313" key="3">
    <source>
        <dbReference type="EMBL" id="KAF4711917.1"/>
    </source>
</evidence>
<evidence type="ECO:0000313" key="4">
    <source>
        <dbReference type="Proteomes" id="UP000553632"/>
    </source>
</evidence>
<organism evidence="2 4">
    <name type="scientific">Perkinsus olseni</name>
    <name type="common">Perkinsus atlanticus</name>
    <dbReference type="NCBI Taxonomy" id="32597"/>
    <lineage>
        <taxon>Eukaryota</taxon>
        <taxon>Sar</taxon>
        <taxon>Alveolata</taxon>
        <taxon>Perkinsozoa</taxon>
        <taxon>Perkinsea</taxon>
        <taxon>Perkinsida</taxon>
        <taxon>Perkinsidae</taxon>
        <taxon>Perkinsus</taxon>
    </lineage>
</organism>
<dbReference type="Gene3D" id="1.10.20.10">
    <property type="entry name" value="Histone, subunit A"/>
    <property type="match status" value="1"/>
</dbReference>
<sequence>MERCFRAGSFEQSSTASEYRWTAEALGLLHSALEQVLVGLFRDTVLLSSFARSETLVAGGLTLVAFLRGIYNDDLLKNLGDVISRLGRRDALEGAHPEMVPVHGPCLPSSVMPRRSYYLNPAGRLCRRDAAFPDGRELSAAQASRVISRYAGPSGRTAEESDIEHDGSDTLGSDDSGYNEAEDVMSSDSESS</sequence>
<proteinExistence type="predicted"/>
<feature type="region of interest" description="Disordered" evidence="1">
    <location>
        <begin position="149"/>
        <end position="192"/>
    </location>
</feature>
<feature type="compositionally biased region" description="Acidic residues" evidence="1">
    <location>
        <begin position="180"/>
        <end position="192"/>
    </location>
</feature>
<dbReference type="EMBL" id="JABANM010027072">
    <property type="protein sequence ID" value="KAF4711917.1"/>
    <property type="molecule type" value="Genomic_DNA"/>
</dbReference>
<evidence type="ECO:0000313" key="5">
    <source>
        <dbReference type="Proteomes" id="UP000574390"/>
    </source>
</evidence>
<keyword evidence="4" id="KW-1185">Reference proteome</keyword>
<dbReference type="InterPro" id="IPR009072">
    <property type="entry name" value="Histone-fold"/>
</dbReference>
<dbReference type="Proteomes" id="UP000574390">
    <property type="component" value="Unassembled WGS sequence"/>
</dbReference>
<accession>A0A7J6Q3T5</accession>
<dbReference type="Proteomes" id="UP000553632">
    <property type="component" value="Unassembled WGS sequence"/>
</dbReference>
<dbReference type="GO" id="GO:0046982">
    <property type="term" value="F:protein heterodimerization activity"/>
    <property type="evidence" value="ECO:0007669"/>
    <property type="project" value="InterPro"/>
</dbReference>
<protein>
    <submittedName>
        <fullName evidence="2">Uncharacterized protein</fullName>
    </submittedName>
</protein>